<reference evidence="2" key="1">
    <citation type="submission" date="2022-03" db="EMBL/GenBank/DDBJ databases">
        <authorList>
            <person name="Martin H S."/>
        </authorList>
    </citation>
    <scope>NUCLEOTIDE SEQUENCE</scope>
</reference>
<gene>
    <name evidence="2" type="ORF">IPOD504_LOCUS15845</name>
</gene>
<feature type="non-terminal residue" evidence="2">
    <location>
        <position position="1"/>
    </location>
</feature>
<name>A0ABN8J8H7_9NEOP</name>
<protein>
    <submittedName>
        <fullName evidence="2">Uncharacterized protein</fullName>
    </submittedName>
</protein>
<organism evidence="2 3">
    <name type="scientific">Iphiclides podalirius</name>
    <name type="common">scarce swallowtail</name>
    <dbReference type="NCBI Taxonomy" id="110791"/>
    <lineage>
        <taxon>Eukaryota</taxon>
        <taxon>Metazoa</taxon>
        <taxon>Ecdysozoa</taxon>
        <taxon>Arthropoda</taxon>
        <taxon>Hexapoda</taxon>
        <taxon>Insecta</taxon>
        <taxon>Pterygota</taxon>
        <taxon>Neoptera</taxon>
        <taxon>Endopterygota</taxon>
        <taxon>Lepidoptera</taxon>
        <taxon>Glossata</taxon>
        <taxon>Ditrysia</taxon>
        <taxon>Papilionoidea</taxon>
        <taxon>Papilionidae</taxon>
        <taxon>Papilioninae</taxon>
        <taxon>Iphiclides</taxon>
    </lineage>
</organism>
<feature type="region of interest" description="Disordered" evidence="1">
    <location>
        <begin position="176"/>
        <end position="200"/>
    </location>
</feature>
<accession>A0ABN8J8H7</accession>
<evidence type="ECO:0000256" key="1">
    <source>
        <dbReference type="SAM" id="MobiDB-lite"/>
    </source>
</evidence>
<evidence type="ECO:0000313" key="2">
    <source>
        <dbReference type="EMBL" id="CAH2073907.1"/>
    </source>
</evidence>
<sequence>MNPESHRPSPLRAAEFAVQQIRRVRRGLVPVAASITCSCVDICANIDLVSRSDGGLGCPNAVNVAFLPIAIERERSIDAERCWGQRHLQGPDSVPHKLPFSREASARGATPRRSPLAHSITAELCARILTLVINAVTTARRKGRIDAEYKAATFPGTASRAPSAAVRGTFNLHLNSRPPPGAGFAQSSETKSEFRTPHPVKPAVRQRRNKSALIGAAVRWASRALHCPSVNGYVSGKRDAYGAAGPALTRGGRSAVPPLTEASQPSFQRHNPHALHTAHALGPRLPTRLFSTVQCS</sequence>
<evidence type="ECO:0000313" key="3">
    <source>
        <dbReference type="Proteomes" id="UP000837857"/>
    </source>
</evidence>
<feature type="region of interest" description="Disordered" evidence="1">
    <location>
        <begin position="88"/>
        <end position="114"/>
    </location>
</feature>
<dbReference type="Proteomes" id="UP000837857">
    <property type="component" value="Chromosome 7"/>
</dbReference>
<keyword evidence="3" id="KW-1185">Reference proteome</keyword>
<dbReference type="EMBL" id="OW152819">
    <property type="protein sequence ID" value="CAH2073907.1"/>
    <property type="molecule type" value="Genomic_DNA"/>
</dbReference>
<proteinExistence type="predicted"/>